<accession>A0AA39TAS5</accession>
<dbReference type="InterPro" id="IPR007130">
    <property type="entry name" value="DAGAT"/>
</dbReference>
<comment type="caution">
    <text evidence="12">The sequence shown here is derived from an EMBL/GenBank/DDBJ whole genome shotgun (WGS) entry which is preliminary data.</text>
</comment>
<evidence type="ECO:0000256" key="1">
    <source>
        <dbReference type="ARBA" id="ARBA00004477"/>
    </source>
</evidence>
<keyword evidence="10" id="KW-0012">Acyltransferase</keyword>
<dbReference type="Proteomes" id="UP001168877">
    <property type="component" value="Unassembled WGS sequence"/>
</dbReference>
<comment type="subcellular location">
    <subcellularLocation>
        <location evidence="1 11">Endoplasmic reticulum membrane</location>
        <topology evidence="1 11">Multi-pass membrane protein</topology>
    </subcellularLocation>
</comment>
<evidence type="ECO:0000256" key="10">
    <source>
        <dbReference type="ARBA" id="ARBA00023315"/>
    </source>
</evidence>
<keyword evidence="9 11" id="KW-0472">Membrane</keyword>
<organism evidence="12 13">
    <name type="scientific">Acer saccharum</name>
    <name type="common">Sugar maple</name>
    <dbReference type="NCBI Taxonomy" id="4024"/>
    <lineage>
        <taxon>Eukaryota</taxon>
        <taxon>Viridiplantae</taxon>
        <taxon>Streptophyta</taxon>
        <taxon>Embryophyta</taxon>
        <taxon>Tracheophyta</taxon>
        <taxon>Spermatophyta</taxon>
        <taxon>Magnoliopsida</taxon>
        <taxon>eudicotyledons</taxon>
        <taxon>Gunneridae</taxon>
        <taxon>Pentapetalae</taxon>
        <taxon>rosids</taxon>
        <taxon>malvids</taxon>
        <taxon>Sapindales</taxon>
        <taxon>Sapindaceae</taxon>
        <taxon>Hippocastanoideae</taxon>
        <taxon>Acereae</taxon>
        <taxon>Acer</taxon>
    </lineage>
</organism>
<sequence length="344" mass="39361">MGEHKEGYREFKGKEEFPSNVFYTTVALFIWLGIIHFLVLLVLFTVFFLPLTKSLIVFGMLFFFMFVPIDHHSKWGRSLSRYICKHACSYFPVTLHVADINAFQSDHSYIFGYEPHSALPIGVVAPADLTGFMPLPKMKVLASSAIFYTPFLRHIWSWLGLTPASKKNFTSLLAAGYSCIIIAFLKSRRGFLRIALEMGLPLVPVFCFGQSDLYKWWKPGGQLYLKFSRALKFTPIYFWGLFGSPLPYKQPMHVVVGRPIELTKNPQPTMEEVRGDKVVYSGVLNRHPTSMYSFRRGATNCGTQEVRTEQHASTKCHKHNTAAEHHYRQLAVGHTQSYVNNRIC</sequence>
<keyword evidence="3" id="KW-0444">Lipid biosynthesis</keyword>
<keyword evidence="6 11" id="KW-0256">Endoplasmic reticulum</keyword>
<keyword evidence="7 11" id="KW-1133">Transmembrane helix</keyword>
<keyword evidence="8" id="KW-0443">Lipid metabolism</keyword>
<gene>
    <name evidence="12" type="ORF">LWI29_002154</name>
</gene>
<feature type="transmembrane region" description="Helical" evidence="11">
    <location>
        <begin position="21"/>
        <end position="49"/>
    </location>
</feature>
<keyword evidence="5 11" id="KW-0812">Transmembrane</keyword>
<evidence type="ECO:0000256" key="5">
    <source>
        <dbReference type="ARBA" id="ARBA00022692"/>
    </source>
</evidence>
<name>A0AA39TAS5_ACESA</name>
<feature type="transmembrane region" description="Helical" evidence="11">
    <location>
        <begin position="55"/>
        <end position="71"/>
    </location>
</feature>
<dbReference type="EMBL" id="JAUESC010000002">
    <property type="protein sequence ID" value="KAK0603170.1"/>
    <property type="molecule type" value="Genomic_DNA"/>
</dbReference>
<keyword evidence="13" id="KW-1185">Reference proteome</keyword>
<evidence type="ECO:0000256" key="3">
    <source>
        <dbReference type="ARBA" id="ARBA00022516"/>
    </source>
</evidence>
<dbReference type="EC" id="2.3.1.-" evidence="11"/>
<dbReference type="GO" id="GO:0004144">
    <property type="term" value="F:diacylglycerol O-acyltransferase activity"/>
    <property type="evidence" value="ECO:0007669"/>
    <property type="project" value="UniProtKB-ARBA"/>
</dbReference>
<dbReference type="Pfam" id="PF03982">
    <property type="entry name" value="DAGAT"/>
    <property type="match status" value="1"/>
</dbReference>
<reference evidence="12" key="1">
    <citation type="journal article" date="2022" name="Plant J.">
        <title>Strategies of tolerance reflected in two North American maple genomes.</title>
        <authorList>
            <person name="McEvoy S.L."/>
            <person name="Sezen U.U."/>
            <person name="Trouern-Trend A."/>
            <person name="McMahon S.M."/>
            <person name="Schaberg P.G."/>
            <person name="Yang J."/>
            <person name="Wegrzyn J.L."/>
            <person name="Swenson N.G."/>
        </authorList>
    </citation>
    <scope>NUCLEOTIDE SEQUENCE</scope>
    <source>
        <strain evidence="12">NS2018</strain>
    </source>
</reference>
<comment type="similarity">
    <text evidence="2 11">Belongs to the diacylglycerol acyltransferase family.</text>
</comment>
<evidence type="ECO:0000256" key="6">
    <source>
        <dbReference type="ARBA" id="ARBA00022824"/>
    </source>
</evidence>
<evidence type="ECO:0000256" key="8">
    <source>
        <dbReference type="ARBA" id="ARBA00023098"/>
    </source>
</evidence>
<evidence type="ECO:0000256" key="4">
    <source>
        <dbReference type="ARBA" id="ARBA00022679"/>
    </source>
</evidence>
<evidence type="ECO:0000256" key="2">
    <source>
        <dbReference type="ARBA" id="ARBA00005420"/>
    </source>
</evidence>
<keyword evidence="4 11" id="KW-0808">Transferase</keyword>
<reference evidence="12" key="2">
    <citation type="submission" date="2023-06" db="EMBL/GenBank/DDBJ databases">
        <authorList>
            <person name="Swenson N.G."/>
            <person name="Wegrzyn J.L."/>
            <person name="Mcevoy S.L."/>
        </authorList>
    </citation>
    <scope>NUCLEOTIDE SEQUENCE</scope>
    <source>
        <strain evidence="12">NS2018</strain>
        <tissue evidence="12">Leaf</tissue>
    </source>
</reference>
<dbReference type="GO" id="GO:0005789">
    <property type="term" value="C:endoplasmic reticulum membrane"/>
    <property type="evidence" value="ECO:0007669"/>
    <property type="project" value="UniProtKB-SubCell"/>
</dbReference>
<evidence type="ECO:0000313" key="12">
    <source>
        <dbReference type="EMBL" id="KAK0603170.1"/>
    </source>
</evidence>
<evidence type="ECO:0000256" key="7">
    <source>
        <dbReference type="ARBA" id="ARBA00022989"/>
    </source>
</evidence>
<proteinExistence type="inferred from homology"/>
<evidence type="ECO:0000256" key="11">
    <source>
        <dbReference type="RuleBase" id="RU367023"/>
    </source>
</evidence>
<dbReference type="AlphaFoldDB" id="A0AA39TAS5"/>
<dbReference type="PANTHER" id="PTHR12317">
    <property type="entry name" value="DIACYLGLYCEROL O-ACYLTRANSFERASE"/>
    <property type="match status" value="1"/>
</dbReference>
<dbReference type="PANTHER" id="PTHR12317:SF63">
    <property type="entry name" value="DIACYLGLYCEROL O-ACYLTRANSFERASE 2"/>
    <property type="match status" value="1"/>
</dbReference>
<feature type="transmembrane region" description="Helical" evidence="11">
    <location>
        <begin position="168"/>
        <end position="185"/>
    </location>
</feature>
<protein>
    <recommendedName>
        <fullName evidence="11">Acyltransferase</fullName>
        <ecNumber evidence="11">2.3.1.-</ecNumber>
    </recommendedName>
</protein>
<evidence type="ECO:0000256" key="9">
    <source>
        <dbReference type="ARBA" id="ARBA00023136"/>
    </source>
</evidence>
<dbReference type="GO" id="GO:0019432">
    <property type="term" value="P:triglyceride biosynthetic process"/>
    <property type="evidence" value="ECO:0007669"/>
    <property type="project" value="UniProtKB-ARBA"/>
</dbReference>
<evidence type="ECO:0000313" key="13">
    <source>
        <dbReference type="Proteomes" id="UP001168877"/>
    </source>
</evidence>